<feature type="transmembrane region" description="Helical" evidence="6">
    <location>
        <begin position="80"/>
        <end position="100"/>
    </location>
</feature>
<evidence type="ECO:0000313" key="9">
    <source>
        <dbReference type="Proteomes" id="UP001470230"/>
    </source>
</evidence>
<feature type="transmembrane region" description="Helical" evidence="6">
    <location>
        <begin position="50"/>
        <end position="73"/>
    </location>
</feature>
<dbReference type="InterPro" id="IPR005828">
    <property type="entry name" value="MFS_sugar_transport-like"/>
</dbReference>
<dbReference type="PRINTS" id="PR00171">
    <property type="entry name" value="SUGRTRNSPORT"/>
</dbReference>
<keyword evidence="3 6" id="KW-1133">Transmembrane helix</keyword>
<evidence type="ECO:0000313" key="8">
    <source>
        <dbReference type="EMBL" id="KAK8867168.1"/>
    </source>
</evidence>
<evidence type="ECO:0000256" key="5">
    <source>
        <dbReference type="SAM" id="MobiDB-lite"/>
    </source>
</evidence>
<dbReference type="InterPro" id="IPR005829">
    <property type="entry name" value="Sugar_transporter_CS"/>
</dbReference>
<evidence type="ECO:0000256" key="2">
    <source>
        <dbReference type="ARBA" id="ARBA00022692"/>
    </source>
</evidence>
<keyword evidence="4 6" id="KW-0472">Membrane</keyword>
<gene>
    <name evidence="8" type="ORF">M9Y10_010144</name>
</gene>
<sequence>MNICVKQLGYAMVLLLGPISFGTIMCYPSPTADKIRSAHHLKDDAIEWSFYNSVSSLFAIAGPFVTTGFLKAFHNSRKKVVFTIACIGTAFWLLNCLTKVHIWAGIVMRAFLGVVMGSYSSISPMYLVEIAPEGTSGFFGSLNQIGIVVGMVFFDFIGPSLTYNEMNYIGAAITALQAGLIWLVEESPAVEKINSRNQGIENVKKESLWQKKYAFGLCIGVLMMLLQQFCGINAILTNLADIMNESGLDMDGNYQAGIASCSQLIAVIVSALIIDRIGRKITWIISCSMIVVFLLLFALNTKYDWSTVLPLICIFLYQLGFGLGMGPIPWFIIPEYFNDDVRSAATMIVVASNWIFAFIIIFVWPAMKKGMGMFWSLLFFMFVSVGAIIFGLFCISEPKKHNDEEQLKKDTNSMSKSSKNEDTNAESGYFDKTEEA</sequence>
<feature type="transmembrane region" description="Helical" evidence="6">
    <location>
        <begin position="373"/>
        <end position="395"/>
    </location>
</feature>
<dbReference type="Proteomes" id="UP001470230">
    <property type="component" value="Unassembled WGS sequence"/>
</dbReference>
<evidence type="ECO:0000256" key="4">
    <source>
        <dbReference type="ARBA" id="ARBA00023136"/>
    </source>
</evidence>
<dbReference type="Pfam" id="PF00083">
    <property type="entry name" value="Sugar_tr"/>
    <property type="match status" value="2"/>
</dbReference>
<keyword evidence="2 6" id="KW-0812">Transmembrane</keyword>
<dbReference type="Gene3D" id="1.20.1250.20">
    <property type="entry name" value="MFS general substrate transporter like domains"/>
    <property type="match status" value="2"/>
</dbReference>
<evidence type="ECO:0000256" key="1">
    <source>
        <dbReference type="ARBA" id="ARBA00004141"/>
    </source>
</evidence>
<protein>
    <submittedName>
        <fullName evidence="8">Glucose import</fullName>
    </submittedName>
</protein>
<dbReference type="InterPro" id="IPR036259">
    <property type="entry name" value="MFS_trans_sf"/>
</dbReference>
<dbReference type="SUPFAM" id="SSF103473">
    <property type="entry name" value="MFS general substrate transporter"/>
    <property type="match status" value="1"/>
</dbReference>
<dbReference type="InterPro" id="IPR003663">
    <property type="entry name" value="Sugar/inositol_transpt"/>
</dbReference>
<evidence type="ECO:0000256" key="3">
    <source>
        <dbReference type="ARBA" id="ARBA00022989"/>
    </source>
</evidence>
<dbReference type="PROSITE" id="PS50850">
    <property type="entry name" value="MFS"/>
    <property type="match status" value="1"/>
</dbReference>
<dbReference type="PANTHER" id="PTHR48021">
    <property type="match status" value="1"/>
</dbReference>
<dbReference type="InterPro" id="IPR050549">
    <property type="entry name" value="MFS_Trehalose_Transporter"/>
</dbReference>
<feature type="transmembrane region" description="Helical" evidence="6">
    <location>
        <begin position="106"/>
        <end position="128"/>
    </location>
</feature>
<evidence type="ECO:0000259" key="7">
    <source>
        <dbReference type="PROSITE" id="PS50850"/>
    </source>
</evidence>
<proteinExistence type="predicted"/>
<dbReference type="PROSITE" id="PS00216">
    <property type="entry name" value="SUGAR_TRANSPORT_1"/>
    <property type="match status" value="1"/>
</dbReference>
<feature type="transmembrane region" description="Helical" evidence="6">
    <location>
        <begin position="213"/>
        <end position="236"/>
    </location>
</feature>
<feature type="transmembrane region" description="Helical" evidence="6">
    <location>
        <begin position="281"/>
        <end position="299"/>
    </location>
</feature>
<evidence type="ECO:0000256" key="6">
    <source>
        <dbReference type="SAM" id="Phobius"/>
    </source>
</evidence>
<feature type="region of interest" description="Disordered" evidence="5">
    <location>
        <begin position="403"/>
        <end position="436"/>
    </location>
</feature>
<feature type="transmembrane region" description="Helical" evidence="6">
    <location>
        <begin position="344"/>
        <end position="367"/>
    </location>
</feature>
<feature type="domain" description="Major facilitator superfamily (MFS) profile" evidence="7">
    <location>
        <begin position="6"/>
        <end position="399"/>
    </location>
</feature>
<keyword evidence="9" id="KW-1185">Reference proteome</keyword>
<name>A0ABR2IR70_9EUKA</name>
<organism evidence="8 9">
    <name type="scientific">Tritrichomonas musculus</name>
    <dbReference type="NCBI Taxonomy" id="1915356"/>
    <lineage>
        <taxon>Eukaryota</taxon>
        <taxon>Metamonada</taxon>
        <taxon>Parabasalia</taxon>
        <taxon>Tritrichomonadida</taxon>
        <taxon>Tritrichomonadidae</taxon>
        <taxon>Tritrichomonas</taxon>
    </lineage>
</organism>
<reference evidence="8 9" key="1">
    <citation type="submission" date="2024-04" db="EMBL/GenBank/DDBJ databases">
        <title>Tritrichomonas musculus Genome.</title>
        <authorList>
            <person name="Alves-Ferreira E."/>
            <person name="Grigg M."/>
            <person name="Lorenzi H."/>
            <person name="Galac M."/>
        </authorList>
    </citation>
    <scope>NUCLEOTIDE SEQUENCE [LARGE SCALE GENOMIC DNA]</scope>
    <source>
        <strain evidence="8 9">EAF2021</strain>
    </source>
</reference>
<feature type="transmembrane region" description="Helical" evidence="6">
    <location>
        <begin position="12"/>
        <end position="30"/>
    </location>
</feature>
<dbReference type="EMBL" id="JAPFFF010000015">
    <property type="protein sequence ID" value="KAK8867168.1"/>
    <property type="molecule type" value="Genomic_DNA"/>
</dbReference>
<comment type="caution">
    <text evidence="8">The sequence shown here is derived from an EMBL/GenBank/DDBJ whole genome shotgun (WGS) entry which is preliminary data.</text>
</comment>
<dbReference type="InterPro" id="IPR020846">
    <property type="entry name" value="MFS_dom"/>
</dbReference>
<feature type="transmembrane region" description="Helical" evidence="6">
    <location>
        <begin position="305"/>
        <end position="332"/>
    </location>
</feature>
<feature type="transmembrane region" description="Helical" evidence="6">
    <location>
        <begin position="256"/>
        <end position="274"/>
    </location>
</feature>
<dbReference type="PANTHER" id="PTHR48021:SF1">
    <property type="entry name" value="GH07001P-RELATED"/>
    <property type="match status" value="1"/>
</dbReference>
<feature type="transmembrane region" description="Helical" evidence="6">
    <location>
        <begin position="135"/>
        <end position="154"/>
    </location>
</feature>
<comment type="subcellular location">
    <subcellularLocation>
        <location evidence="1">Membrane</location>
        <topology evidence="1">Multi-pass membrane protein</topology>
    </subcellularLocation>
</comment>
<accession>A0ABR2IR70</accession>